<evidence type="ECO:0000256" key="1">
    <source>
        <dbReference type="SAM" id="MobiDB-lite"/>
    </source>
</evidence>
<sequence>MRLLPLWSKRIERARNDWTANSTDTRTRSHTDTSMLDTRRGVRVQSTRNNSSHVPSLAAPSFPIGDIALSSFPFETTRSTRQKAGGDATGILQ</sequence>
<protein>
    <submittedName>
        <fullName evidence="2">Uncharacterized protein</fullName>
    </submittedName>
</protein>
<proteinExistence type="predicted"/>
<keyword evidence="3" id="KW-1185">Reference proteome</keyword>
<accession>A0A8X6SF45</accession>
<dbReference type="AlphaFoldDB" id="A0A8X6SF45"/>
<reference evidence="2" key="1">
    <citation type="submission" date="2020-08" db="EMBL/GenBank/DDBJ databases">
        <title>Multicomponent nature underlies the extraordinary mechanical properties of spider dragline silk.</title>
        <authorList>
            <person name="Kono N."/>
            <person name="Nakamura H."/>
            <person name="Mori M."/>
            <person name="Yoshida Y."/>
            <person name="Ohtoshi R."/>
            <person name="Malay A.D."/>
            <person name="Moran D.A.P."/>
            <person name="Tomita M."/>
            <person name="Numata K."/>
            <person name="Arakawa K."/>
        </authorList>
    </citation>
    <scope>NUCLEOTIDE SEQUENCE</scope>
</reference>
<name>A0A8X6SF45_TRICX</name>
<dbReference type="Proteomes" id="UP000887159">
    <property type="component" value="Unassembled WGS sequence"/>
</dbReference>
<evidence type="ECO:0000313" key="3">
    <source>
        <dbReference type="Proteomes" id="UP000887159"/>
    </source>
</evidence>
<organism evidence="2 3">
    <name type="scientific">Trichonephila clavipes</name>
    <name type="common">Golden silk orbweaver</name>
    <name type="synonym">Nephila clavipes</name>
    <dbReference type="NCBI Taxonomy" id="2585209"/>
    <lineage>
        <taxon>Eukaryota</taxon>
        <taxon>Metazoa</taxon>
        <taxon>Ecdysozoa</taxon>
        <taxon>Arthropoda</taxon>
        <taxon>Chelicerata</taxon>
        <taxon>Arachnida</taxon>
        <taxon>Araneae</taxon>
        <taxon>Araneomorphae</taxon>
        <taxon>Entelegynae</taxon>
        <taxon>Araneoidea</taxon>
        <taxon>Nephilidae</taxon>
        <taxon>Trichonephila</taxon>
    </lineage>
</organism>
<comment type="caution">
    <text evidence="2">The sequence shown here is derived from an EMBL/GenBank/DDBJ whole genome shotgun (WGS) entry which is preliminary data.</text>
</comment>
<evidence type="ECO:0000313" key="2">
    <source>
        <dbReference type="EMBL" id="GFY11071.1"/>
    </source>
</evidence>
<dbReference type="EMBL" id="BMAU01021304">
    <property type="protein sequence ID" value="GFY11071.1"/>
    <property type="molecule type" value="Genomic_DNA"/>
</dbReference>
<feature type="region of interest" description="Disordered" evidence="1">
    <location>
        <begin position="74"/>
        <end position="93"/>
    </location>
</feature>
<gene>
    <name evidence="2" type="ORF">TNCV_4470571</name>
</gene>